<dbReference type="AlphaFoldDB" id="A0A7M5XIJ0"/>
<dbReference type="SMART" id="SM01265">
    <property type="entry name" value="Mab-21"/>
    <property type="match status" value="1"/>
</dbReference>
<dbReference type="Pfam" id="PF20266">
    <property type="entry name" value="Mab-21_C"/>
    <property type="match status" value="1"/>
</dbReference>
<dbReference type="Gene3D" id="1.10.1410.40">
    <property type="match status" value="1"/>
</dbReference>
<keyword evidence="5" id="KW-1185">Reference proteome</keyword>
<keyword evidence="2" id="KW-0732">Signal</keyword>
<organism evidence="4 5">
    <name type="scientific">Clytia hemisphaerica</name>
    <dbReference type="NCBI Taxonomy" id="252671"/>
    <lineage>
        <taxon>Eukaryota</taxon>
        <taxon>Metazoa</taxon>
        <taxon>Cnidaria</taxon>
        <taxon>Hydrozoa</taxon>
        <taxon>Hydroidolina</taxon>
        <taxon>Leptothecata</taxon>
        <taxon>Obeliida</taxon>
        <taxon>Clytiidae</taxon>
        <taxon>Clytia</taxon>
    </lineage>
</organism>
<dbReference type="GO" id="GO:0016779">
    <property type="term" value="F:nucleotidyltransferase activity"/>
    <property type="evidence" value="ECO:0007669"/>
    <property type="project" value="UniProtKB-ARBA"/>
</dbReference>
<evidence type="ECO:0000313" key="5">
    <source>
        <dbReference type="Proteomes" id="UP000594262"/>
    </source>
</evidence>
<evidence type="ECO:0000256" key="1">
    <source>
        <dbReference type="SAM" id="Phobius"/>
    </source>
</evidence>
<sequence>MIWYYGLVTVLFVSSWISKSQGTVDQHLIQQMSELLQFENNCTETLKNAIISAKNLQQDPNYRLLKNIFKNNNSKKYFKLPRNSHLYGSFHELSGGYSARLFQSVGTLQKTCSILSNSTVNSCIDRRVDTRLSEDQWVDIDHALYVDIPSSAKLLISDVPAKRGYVTIKSSDRILRKMTKDKKEKRVKLVKKFVTVDGYLSSVKLIDNTYRNNARGLKLKNGYLEPIIQDIFEKDVSYKASTSKSRRLILYELTWRETIKMNNDRRENKKDGQVEPSQYYQQDVWRVKSNSIHLFRTQWWPTVANEWKTRDRAWPKKELIHQMTRYAFLKPTSIDKHFKYRFTHIEKLLTGLRTPDQNLNLFILKVLFYKFVKPISPNTLQTFTVKSTMMWACEQYPPDHPWWKIDKGCTPLKMVYYMLERMRVDFQRDHLADYFLPSNNVIKRTSDATRRKIVNVLTELIQTRNLLTLISSDDIANAKNIIARTRKTLKTADDFVQKGLEDGLLITLSRKPKLLVRLTKNKVRNRIKKSGLLSKIGYILFVTSFPILCGLFYCFITKFVLKRK</sequence>
<feature type="chain" id="PRO_5029526825" description="Mab-21-like HhH/H2TH-like domain-containing protein" evidence="2">
    <location>
        <begin position="23"/>
        <end position="564"/>
    </location>
</feature>
<dbReference type="EnsemblMetazoa" id="CLYHEMT023451.1">
    <property type="protein sequence ID" value="CLYHEMP023451.1"/>
    <property type="gene ID" value="CLYHEMG023451"/>
</dbReference>
<evidence type="ECO:0000256" key="2">
    <source>
        <dbReference type="SAM" id="SignalP"/>
    </source>
</evidence>
<evidence type="ECO:0000313" key="4">
    <source>
        <dbReference type="EnsemblMetazoa" id="CLYHEMP023451.1"/>
    </source>
</evidence>
<dbReference type="GeneID" id="136801881"/>
<evidence type="ECO:0000259" key="3">
    <source>
        <dbReference type="Pfam" id="PF20266"/>
    </source>
</evidence>
<name>A0A7M5XIJ0_9CNID</name>
<dbReference type="InterPro" id="IPR046906">
    <property type="entry name" value="Mab-21_HhH/H2TH-like"/>
</dbReference>
<feature type="transmembrane region" description="Helical" evidence="1">
    <location>
        <begin position="536"/>
        <end position="561"/>
    </location>
</feature>
<keyword evidence="1" id="KW-0472">Membrane</keyword>
<feature type="domain" description="Mab-21-like HhH/H2TH-like" evidence="3">
    <location>
        <begin position="378"/>
        <end position="457"/>
    </location>
</feature>
<proteinExistence type="predicted"/>
<feature type="signal peptide" evidence="2">
    <location>
        <begin position="1"/>
        <end position="22"/>
    </location>
</feature>
<keyword evidence="1" id="KW-0812">Transmembrane</keyword>
<dbReference type="InterPro" id="IPR024810">
    <property type="entry name" value="MAB21L/cGLR"/>
</dbReference>
<reference evidence="4" key="1">
    <citation type="submission" date="2021-01" db="UniProtKB">
        <authorList>
            <consortium name="EnsemblMetazoa"/>
        </authorList>
    </citation>
    <scope>IDENTIFICATION</scope>
</reference>
<protein>
    <recommendedName>
        <fullName evidence="3">Mab-21-like HhH/H2TH-like domain-containing protein</fullName>
    </recommendedName>
</protein>
<accession>A0A7M5XIJ0</accession>
<keyword evidence="1" id="KW-1133">Transmembrane helix</keyword>
<dbReference type="Proteomes" id="UP000594262">
    <property type="component" value="Unplaced"/>
</dbReference>
<dbReference type="RefSeq" id="XP_066914649.1">
    <property type="nucleotide sequence ID" value="XM_067058548.1"/>
</dbReference>
<dbReference type="OrthoDB" id="5977810at2759"/>